<feature type="transmembrane region" description="Helical" evidence="1">
    <location>
        <begin position="142"/>
        <end position="162"/>
    </location>
</feature>
<keyword evidence="1" id="KW-1133">Transmembrane helix</keyword>
<protein>
    <recommendedName>
        <fullName evidence="4">ABC-2 type transport system permease protein</fullName>
    </recommendedName>
</protein>
<gene>
    <name evidence="2" type="ORF">EPZ47_01890</name>
</gene>
<evidence type="ECO:0000313" key="3">
    <source>
        <dbReference type="Proteomes" id="UP000296468"/>
    </source>
</evidence>
<accession>A0A4P7PAQ8</accession>
<evidence type="ECO:0000313" key="2">
    <source>
        <dbReference type="EMBL" id="QBZ87510.1"/>
    </source>
</evidence>
<dbReference type="PANTHER" id="PTHR36833:SF1">
    <property type="entry name" value="INTEGRAL MEMBRANE TRANSPORT PROTEIN"/>
    <property type="match status" value="1"/>
</dbReference>
<evidence type="ECO:0008006" key="4">
    <source>
        <dbReference type="Google" id="ProtNLM"/>
    </source>
</evidence>
<dbReference type="Proteomes" id="UP000296468">
    <property type="component" value="Chromosome"/>
</dbReference>
<feature type="transmembrane region" description="Helical" evidence="1">
    <location>
        <begin position="99"/>
        <end position="122"/>
    </location>
</feature>
<feature type="transmembrane region" description="Helical" evidence="1">
    <location>
        <begin position="53"/>
        <end position="78"/>
    </location>
</feature>
<sequence length="256" mass="28708">MHILALLGNAVKEEARYKVNLLGGVLALLMLYGLQFVFFDVISSFVITEEVGINWFLIFFMTYALGGLLVSFFSSAIAGFFRQLTQGRVDVLLVRPVNLFVLILFRWCQVYYLWVALLLIVFFVLSGKINFEPFLMSAVNTLVYIVCLVVGVLASIAFILTLNSFSFITQRDLPVDYIHSSIFTFALLPAAFYSKVVLYFFVATLPMIVFASVALDGLYNGLTPFVLIYFFAVIIALCLAIKVVYGLFNRFDSVGG</sequence>
<dbReference type="Pfam" id="PF06182">
    <property type="entry name" value="ABC2_membrane_6"/>
    <property type="match status" value="1"/>
</dbReference>
<dbReference type="RefSeq" id="WP_135843284.1">
    <property type="nucleotide sequence ID" value="NZ_CP035088.1"/>
</dbReference>
<keyword evidence="1" id="KW-0812">Transmembrane</keyword>
<feature type="transmembrane region" description="Helical" evidence="1">
    <location>
        <begin position="21"/>
        <end position="47"/>
    </location>
</feature>
<keyword evidence="1" id="KW-0472">Membrane</keyword>
<feature type="transmembrane region" description="Helical" evidence="1">
    <location>
        <begin position="226"/>
        <end position="248"/>
    </location>
</feature>
<proteinExistence type="predicted"/>
<dbReference type="AlphaFoldDB" id="A0A4P7PAQ8"/>
<dbReference type="InterPro" id="IPR010390">
    <property type="entry name" value="ABC-2_transporter-like"/>
</dbReference>
<name>A0A4P7PAQ8_9PSED</name>
<reference evidence="2 3" key="1">
    <citation type="journal article" date="2019" name="Front. Microbiol.">
        <title>In silico and Genetic Analyses of Cyclic Lipopeptide Synthetic Gene Clusters in Pseudomonas sp. 11K1.</title>
        <authorList>
            <person name="Zhao H."/>
            <person name="Liu Y.P."/>
            <person name="Zhang L.Q."/>
        </authorList>
    </citation>
    <scope>NUCLEOTIDE SEQUENCE [LARGE SCALE GENOMIC DNA]</scope>
    <source>
        <strain evidence="2 3">11K1</strain>
    </source>
</reference>
<dbReference type="OrthoDB" id="7922511at2"/>
<dbReference type="KEGG" id="pvk:EPZ47_01890"/>
<dbReference type="EMBL" id="CP035088">
    <property type="protein sequence ID" value="QBZ87510.1"/>
    <property type="molecule type" value="Genomic_DNA"/>
</dbReference>
<feature type="transmembrane region" description="Helical" evidence="1">
    <location>
        <begin position="198"/>
        <end position="219"/>
    </location>
</feature>
<evidence type="ECO:0000256" key="1">
    <source>
        <dbReference type="SAM" id="Phobius"/>
    </source>
</evidence>
<dbReference type="PANTHER" id="PTHR36833">
    <property type="entry name" value="SLR0610 PROTEIN-RELATED"/>
    <property type="match status" value="1"/>
</dbReference>
<organism evidence="2 3">
    <name type="scientific">Pseudomonas viciae</name>
    <dbReference type="NCBI Taxonomy" id="2505979"/>
    <lineage>
        <taxon>Bacteria</taxon>
        <taxon>Pseudomonadati</taxon>
        <taxon>Pseudomonadota</taxon>
        <taxon>Gammaproteobacteria</taxon>
        <taxon>Pseudomonadales</taxon>
        <taxon>Pseudomonadaceae</taxon>
        <taxon>Pseudomonas</taxon>
    </lineage>
</organism>